<organism evidence="7 8">
    <name type="scientific">Phtheirospermum japonicum</name>
    <dbReference type="NCBI Taxonomy" id="374723"/>
    <lineage>
        <taxon>Eukaryota</taxon>
        <taxon>Viridiplantae</taxon>
        <taxon>Streptophyta</taxon>
        <taxon>Embryophyta</taxon>
        <taxon>Tracheophyta</taxon>
        <taxon>Spermatophyta</taxon>
        <taxon>Magnoliopsida</taxon>
        <taxon>eudicotyledons</taxon>
        <taxon>Gunneridae</taxon>
        <taxon>Pentapetalae</taxon>
        <taxon>asterids</taxon>
        <taxon>lamiids</taxon>
        <taxon>Lamiales</taxon>
        <taxon>Orobanchaceae</taxon>
        <taxon>Orobanchaceae incertae sedis</taxon>
        <taxon>Phtheirospermum</taxon>
    </lineage>
</organism>
<evidence type="ECO:0000256" key="1">
    <source>
        <dbReference type="ARBA" id="ARBA00004123"/>
    </source>
</evidence>
<dbReference type="GO" id="GO:0003677">
    <property type="term" value="F:DNA binding"/>
    <property type="evidence" value="ECO:0007669"/>
    <property type="project" value="UniProtKB-KW"/>
</dbReference>
<dbReference type="InterPro" id="IPR003340">
    <property type="entry name" value="B3_DNA-bd"/>
</dbReference>
<dbReference type="InterPro" id="IPR015300">
    <property type="entry name" value="DNA-bd_pseudobarrel_sf"/>
</dbReference>
<sequence length="102" mass="11875">MRIPPDFIEKFGENIPTKVTLRRPNMRTWQVDVKKIDEHWFLEKGWPQFVKENSVQDGDFLTFSYAGNSIFFFKVFARNGCRKRVDTIADDGQSIESSQSPG</sequence>
<keyword evidence="2" id="KW-0805">Transcription regulation</keyword>
<keyword evidence="8" id="KW-1185">Reference proteome</keyword>
<dbReference type="SUPFAM" id="SSF101936">
    <property type="entry name" value="DNA-binding pseudobarrel domain"/>
    <property type="match status" value="1"/>
</dbReference>
<evidence type="ECO:0000256" key="5">
    <source>
        <dbReference type="ARBA" id="ARBA00023242"/>
    </source>
</evidence>
<dbReference type="PANTHER" id="PTHR31920">
    <property type="entry name" value="B3 DOMAIN-CONTAINING"/>
    <property type="match status" value="1"/>
</dbReference>
<proteinExistence type="predicted"/>
<name>A0A830C718_9LAMI</name>
<keyword evidence="5" id="KW-0539">Nucleus</keyword>
<accession>A0A830C718</accession>
<dbReference type="CDD" id="cd10017">
    <property type="entry name" value="B3_DNA"/>
    <property type="match status" value="1"/>
</dbReference>
<keyword evidence="4" id="KW-0804">Transcription</keyword>
<dbReference type="PANTHER" id="PTHR31920:SF148">
    <property type="entry name" value="B3 DOMAIN-CONTAINING PROTEIN OS03G0621600"/>
    <property type="match status" value="1"/>
</dbReference>
<dbReference type="InterPro" id="IPR050655">
    <property type="entry name" value="Plant_B3_domain"/>
</dbReference>
<dbReference type="EMBL" id="BMAC01000330">
    <property type="protein sequence ID" value="GFP93952.1"/>
    <property type="molecule type" value="Genomic_DNA"/>
</dbReference>
<dbReference type="GO" id="GO:0005634">
    <property type="term" value="C:nucleus"/>
    <property type="evidence" value="ECO:0007669"/>
    <property type="project" value="UniProtKB-SubCell"/>
</dbReference>
<evidence type="ECO:0000256" key="2">
    <source>
        <dbReference type="ARBA" id="ARBA00023015"/>
    </source>
</evidence>
<dbReference type="PROSITE" id="PS50863">
    <property type="entry name" value="B3"/>
    <property type="match status" value="1"/>
</dbReference>
<reference evidence="7" key="1">
    <citation type="submission" date="2020-07" db="EMBL/GenBank/DDBJ databases">
        <title>Ethylene signaling mediates host invasion by parasitic plants.</title>
        <authorList>
            <person name="Yoshida S."/>
        </authorList>
    </citation>
    <scope>NUCLEOTIDE SEQUENCE</scope>
    <source>
        <strain evidence="7">Okayama</strain>
    </source>
</reference>
<dbReference type="OrthoDB" id="1666376at2759"/>
<dbReference type="SMART" id="SM01019">
    <property type="entry name" value="B3"/>
    <property type="match status" value="1"/>
</dbReference>
<evidence type="ECO:0000313" key="7">
    <source>
        <dbReference type="EMBL" id="GFP93952.1"/>
    </source>
</evidence>
<keyword evidence="3" id="KW-0238">DNA-binding</keyword>
<dbReference type="AlphaFoldDB" id="A0A830C718"/>
<gene>
    <name evidence="7" type="ORF">PHJA_001539500</name>
</gene>
<dbReference type="Proteomes" id="UP000653305">
    <property type="component" value="Unassembled WGS sequence"/>
</dbReference>
<evidence type="ECO:0000259" key="6">
    <source>
        <dbReference type="PROSITE" id="PS50863"/>
    </source>
</evidence>
<comment type="caution">
    <text evidence="7">The sequence shown here is derived from an EMBL/GenBank/DDBJ whole genome shotgun (WGS) entry which is preliminary data.</text>
</comment>
<dbReference type="Pfam" id="PF02362">
    <property type="entry name" value="B3"/>
    <property type="match status" value="1"/>
</dbReference>
<evidence type="ECO:0000256" key="4">
    <source>
        <dbReference type="ARBA" id="ARBA00023163"/>
    </source>
</evidence>
<protein>
    <submittedName>
        <fullName evidence="7">B3 domain-containing protein at4g34400</fullName>
    </submittedName>
</protein>
<comment type="subcellular location">
    <subcellularLocation>
        <location evidence="1">Nucleus</location>
    </subcellularLocation>
</comment>
<evidence type="ECO:0000313" key="8">
    <source>
        <dbReference type="Proteomes" id="UP000653305"/>
    </source>
</evidence>
<evidence type="ECO:0000256" key="3">
    <source>
        <dbReference type="ARBA" id="ARBA00023125"/>
    </source>
</evidence>
<feature type="domain" description="TF-B3" evidence="6">
    <location>
        <begin position="1"/>
        <end position="79"/>
    </location>
</feature>
<dbReference type="Gene3D" id="2.40.330.10">
    <property type="entry name" value="DNA-binding pseudobarrel domain"/>
    <property type="match status" value="1"/>
</dbReference>